<dbReference type="CDD" id="cd11693">
    <property type="entry name" value="HRI1_C_like"/>
    <property type="match status" value="1"/>
</dbReference>
<dbReference type="Gene3D" id="2.40.128.320">
    <property type="entry name" value="Protein HRI1, N-terminal domain"/>
    <property type="match status" value="1"/>
</dbReference>
<sequence length="329" mass="37052">MTTTDPANTSISRRDYFYPLPHPLVPGTPVPYSLGLPTTNPLNLPEKPVEPTHTLVLTSSRKQFVDVRVFRPILPLDPELPNEGGPRARLDWAFAGSSTSTPIPDPHPHGVIEKPSTAHRHPEHHRTWPAPITRASWTHWLDSRHPLPAHLSPSHDASTIPKDEGTMYPLNATQTLECGEGINPSTGNMWSYEEFWTDLPVEVTPSLDDPDPPKFSIVLRLDTPEHAVRGVVIRLGAFCQGVVVKGDYVSVERWEWRQREGKGEVGEQGEWKRTVRIGDQFLPCTMTFKPELLAEGGTVKYWDYVWQCEERVAWRETVEVAEGVDSLDD</sequence>
<dbReference type="InterPro" id="IPR043047">
    <property type="entry name" value="Hri1_N_sf"/>
</dbReference>
<evidence type="ECO:0008006" key="3">
    <source>
        <dbReference type="Google" id="ProtNLM"/>
    </source>
</evidence>
<proteinExistence type="predicted"/>
<name>A0A6A5VN12_9PLEO</name>
<protein>
    <recommendedName>
        <fullName evidence="3">Protein HRI1</fullName>
    </recommendedName>
</protein>
<dbReference type="OrthoDB" id="4045395at2759"/>
<reference evidence="1" key="1">
    <citation type="journal article" date="2020" name="Stud. Mycol.">
        <title>101 Dothideomycetes genomes: a test case for predicting lifestyles and emergence of pathogens.</title>
        <authorList>
            <person name="Haridas S."/>
            <person name="Albert R."/>
            <person name="Binder M."/>
            <person name="Bloem J."/>
            <person name="Labutti K."/>
            <person name="Salamov A."/>
            <person name="Andreopoulos B."/>
            <person name="Baker S."/>
            <person name="Barry K."/>
            <person name="Bills G."/>
            <person name="Bluhm B."/>
            <person name="Cannon C."/>
            <person name="Castanera R."/>
            <person name="Culley D."/>
            <person name="Daum C."/>
            <person name="Ezra D."/>
            <person name="Gonzalez J."/>
            <person name="Henrissat B."/>
            <person name="Kuo A."/>
            <person name="Liang C."/>
            <person name="Lipzen A."/>
            <person name="Lutzoni F."/>
            <person name="Magnuson J."/>
            <person name="Mondo S."/>
            <person name="Nolan M."/>
            <person name="Ohm R."/>
            <person name="Pangilinan J."/>
            <person name="Park H.-J."/>
            <person name="Ramirez L."/>
            <person name="Alfaro M."/>
            <person name="Sun H."/>
            <person name="Tritt A."/>
            <person name="Yoshinaga Y."/>
            <person name="Zwiers L.-H."/>
            <person name="Turgeon B."/>
            <person name="Goodwin S."/>
            <person name="Spatafora J."/>
            <person name="Crous P."/>
            <person name="Grigoriev I."/>
        </authorList>
    </citation>
    <scope>NUCLEOTIDE SEQUENCE</scope>
    <source>
        <strain evidence="1">CBS 107.79</strain>
    </source>
</reference>
<dbReference type="InterPro" id="IPR031818">
    <property type="entry name" value="Hri1"/>
</dbReference>
<gene>
    <name evidence="1" type="ORF">BU23DRAFT_531126</name>
</gene>
<dbReference type="AlphaFoldDB" id="A0A6A5VN12"/>
<accession>A0A6A5VN12</accession>
<keyword evidence="2" id="KW-1185">Reference proteome</keyword>
<dbReference type="EMBL" id="ML976673">
    <property type="protein sequence ID" value="KAF1974757.1"/>
    <property type="molecule type" value="Genomic_DNA"/>
</dbReference>
<evidence type="ECO:0000313" key="1">
    <source>
        <dbReference type="EMBL" id="KAF1974757.1"/>
    </source>
</evidence>
<organism evidence="1 2">
    <name type="scientific">Bimuria novae-zelandiae CBS 107.79</name>
    <dbReference type="NCBI Taxonomy" id="1447943"/>
    <lineage>
        <taxon>Eukaryota</taxon>
        <taxon>Fungi</taxon>
        <taxon>Dikarya</taxon>
        <taxon>Ascomycota</taxon>
        <taxon>Pezizomycotina</taxon>
        <taxon>Dothideomycetes</taxon>
        <taxon>Pleosporomycetidae</taxon>
        <taxon>Pleosporales</taxon>
        <taxon>Massarineae</taxon>
        <taxon>Didymosphaeriaceae</taxon>
        <taxon>Bimuria</taxon>
    </lineage>
</organism>
<dbReference type="Proteomes" id="UP000800036">
    <property type="component" value="Unassembled WGS sequence"/>
</dbReference>
<dbReference type="Pfam" id="PF16815">
    <property type="entry name" value="HRI1"/>
    <property type="match status" value="1"/>
</dbReference>
<evidence type="ECO:0000313" key="2">
    <source>
        <dbReference type="Proteomes" id="UP000800036"/>
    </source>
</evidence>